<feature type="compositionally biased region" description="Polar residues" evidence="1">
    <location>
        <begin position="147"/>
        <end position="157"/>
    </location>
</feature>
<feature type="compositionally biased region" description="Polar residues" evidence="1">
    <location>
        <begin position="163"/>
        <end position="177"/>
    </location>
</feature>
<dbReference type="AlphaFoldDB" id="A0A074VG14"/>
<sequence>MHSTSAYVFSNDARATAFRRAVRSRVAHSQEYAMPGLGASAQEVQREFLRYCAEQDQGQSDGAQQAPPPYTPSTDTQVPSSAMLPRENQGPPPYTSTPTSDMTPTARLDFLLYSNTSTPPLPPDYAEAISAPPPPPPPPPRYGNVISAHTPTSSSRNTDQRFSHQPINNLSTGCTTRTPKKQIHNKAIQALEVVVLPGNGIEVSPKYSSPKKTGILRRIKDRV</sequence>
<keyword evidence="3" id="KW-1185">Reference proteome</keyword>
<dbReference type="EMBL" id="KL584864">
    <property type="protein sequence ID" value="KEQ57939.1"/>
    <property type="molecule type" value="Genomic_DNA"/>
</dbReference>
<proteinExistence type="predicted"/>
<dbReference type="GeneID" id="63922330"/>
<organism evidence="2 3">
    <name type="scientific">Aureobasidium melanogenum (strain CBS 110374)</name>
    <name type="common">Aureobasidium pullulans var. melanogenum</name>
    <dbReference type="NCBI Taxonomy" id="1043003"/>
    <lineage>
        <taxon>Eukaryota</taxon>
        <taxon>Fungi</taxon>
        <taxon>Dikarya</taxon>
        <taxon>Ascomycota</taxon>
        <taxon>Pezizomycotina</taxon>
        <taxon>Dothideomycetes</taxon>
        <taxon>Dothideomycetidae</taxon>
        <taxon>Dothideales</taxon>
        <taxon>Saccotheciaceae</taxon>
        <taxon>Aureobasidium</taxon>
    </lineage>
</organism>
<dbReference type="RefSeq" id="XP_040874963.1">
    <property type="nucleotide sequence ID" value="XM_041028957.1"/>
</dbReference>
<feature type="region of interest" description="Disordered" evidence="1">
    <location>
        <begin position="54"/>
        <end position="177"/>
    </location>
</feature>
<dbReference type="Proteomes" id="UP000030672">
    <property type="component" value="Unassembled WGS sequence"/>
</dbReference>
<dbReference type="HOGENOM" id="CLU_1239907_0_0_1"/>
<name>A0A074VG14_AURM1</name>
<feature type="compositionally biased region" description="Low complexity" evidence="1">
    <location>
        <begin position="55"/>
        <end position="65"/>
    </location>
</feature>
<feature type="compositionally biased region" description="Pro residues" evidence="1">
    <location>
        <begin position="131"/>
        <end position="141"/>
    </location>
</feature>
<accession>A0A074VG14</accession>
<protein>
    <submittedName>
        <fullName evidence="2">Uncharacterized protein</fullName>
    </submittedName>
</protein>
<gene>
    <name evidence="2" type="ORF">M437DRAFT_89055</name>
</gene>
<reference evidence="2 3" key="1">
    <citation type="journal article" date="2014" name="BMC Genomics">
        <title>Genome sequencing of four Aureobasidium pullulans varieties: biotechnological potential, stress tolerance, and description of new species.</title>
        <authorList>
            <person name="Gostin Ar C."/>
            <person name="Ohm R.A."/>
            <person name="Kogej T."/>
            <person name="Sonjak S."/>
            <person name="Turk M."/>
            <person name="Zajc J."/>
            <person name="Zalar P."/>
            <person name="Grube M."/>
            <person name="Sun H."/>
            <person name="Han J."/>
            <person name="Sharma A."/>
            <person name="Chiniquy J."/>
            <person name="Ngan C.Y."/>
            <person name="Lipzen A."/>
            <person name="Barry K."/>
            <person name="Grigoriev I.V."/>
            <person name="Gunde-Cimerman N."/>
        </authorList>
    </citation>
    <scope>NUCLEOTIDE SEQUENCE [LARGE SCALE GENOMIC DNA]</scope>
    <source>
        <strain evidence="2 3">CBS 110374</strain>
    </source>
</reference>
<evidence type="ECO:0000313" key="2">
    <source>
        <dbReference type="EMBL" id="KEQ57939.1"/>
    </source>
</evidence>
<evidence type="ECO:0000256" key="1">
    <source>
        <dbReference type="SAM" id="MobiDB-lite"/>
    </source>
</evidence>
<evidence type="ECO:0000313" key="3">
    <source>
        <dbReference type="Proteomes" id="UP000030672"/>
    </source>
</evidence>